<evidence type="ECO:0000256" key="1">
    <source>
        <dbReference type="SAM" id="MobiDB-lite"/>
    </source>
</evidence>
<protein>
    <submittedName>
        <fullName evidence="3">Uncharacterized protein</fullName>
    </submittedName>
</protein>
<comment type="caution">
    <text evidence="3">The sequence shown here is derived from an EMBL/GenBank/DDBJ whole genome shotgun (WGS) entry which is preliminary data.</text>
</comment>
<feature type="transmembrane region" description="Helical" evidence="2">
    <location>
        <begin position="31"/>
        <end position="50"/>
    </location>
</feature>
<dbReference type="Proteomes" id="UP000323505">
    <property type="component" value="Unassembled WGS sequence"/>
</dbReference>
<name>A0A5D3F3W0_9ACTN</name>
<evidence type="ECO:0000256" key="2">
    <source>
        <dbReference type="SAM" id="Phobius"/>
    </source>
</evidence>
<evidence type="ECO:0000313" key="4">
    <source>
        <dbReference type="Proteomes" id="UP000323505"/>
    </source>
</evidence>
<keyword evidence="4" id="KW-1185">Reference proteome</keyword>
<evidence type="ECO:0000313" key="3">
    <source>
        <dbReference type="EMBL" id="TYK43707.1"/>
    </source>
</evidence>
<keyword evidence="2" id="KW-0472">Membrane</keyword>
<dbReference type="AlphaFoldDB" id="A0A5D3F3W0"/>
<accession>A0A5D3F3W0</accession>
<reference evidence="3 4" key="1">
    <citation type="submission" date="2019-08" db="EMBL/GenBank/DDBJ databases">
        <title>Actinomadura sp. nov. CYP1-5 isolated from mountain soil.</title>
        <authorList>
            <person name="Songsumanus A."/>
            <person name="Kuncharoen N."/>
            <person name="Kudo T."/>
            <person name="Yuki M."/>
            <person name="Igarashi Y."/>
            <person name="Tanasupawat S."/>
        </authorList>
    </citation>
    <scope>NUCLEOTIDE SEQUENCE [LARGE SCALE GENOMIC DNA]</scope>
    <source>
        <strain evidence="3 4">CYP1-5</strain>
    </source>
</reference>
<feature type="compositionally biased region" description="Basic and acidic residues" evidence="1">
    <location>
        <begin position="397"/>
        <end position="411"/>
    </location>
</feature>
<sequence length="411" mass="41474">MGAGGAAAGGALIAAATGGSATAVAEPLMDAAIAMVSAAVLLPPALMISFEFRLAKGKPQSLEKAAAQWSKAAEEIQQAANDLQSLAKGVPEQAWNMDDRQGYEGKVDEFRAQVDALSTYLQAVSIALTVLAYALLAYAIFAMGMAVYIDVLLALAVAALASIVGAPSYAAILSAAATGLTVTHVATAILASAGTMAGAVMGGGAGLTAAYQAGHGNDGAGAAFKEAVVNGSAGAAANLLQNAANAGLSWVNRSDGTTINGGLPGGKSAGGKGFPISEIDLDADRNINETWTYGGGVKVNTPAGETEIAGNIKKNEEGWAGGEVGVNQKMNDPTGTYNGTVGGKVTWDENENVGGGFKGGVGDNKSGSKAEYEGGWDGKGDYTDKYNVNSPVFNREGSFDQPKDETPPWDK</sequence>
<keyword evidence="2" id="KW-0812">Transmembrane</keyword>
<keyword evidence="2" id="KW-1133">Transmembrane helix</keyword>
<feature type="transmembrane region" description="Helical" evidence="2">
    <location>
        <begin position="147"/>
        <end position="166"/>
    </location>
</feature>
<feature type="region of interest" description="Disordered" evidence="1">
    <location>
        <begin position="355"/>
        <end position="411"/>
    </location>
</feature>
<proteinExistence type="predicted"/>
<organism evidence="3 4">
    <name type="scientific">Actinomadura decatromicini</name>
    <dbReference type="NCBI Taxonomy" id="2604572"/>
    <lineage>
        <taxon>Bacteria</taxon>
        <taxon>Bacillati</taxon>
        <taxon>Actinomycetota</taxon>
        <taxon>Actinomycetes</taxon>
        <taxon>Streptosporangiales</taxon>
        <taxon>Thermomonosporaceae</taxon>
        <taxon>Actinomadura</taxon>
    </lineage>
</organism>
<feature type="transmembrane region" description="Helical" evidence="2">
    <location>
        <begin position="120"/>
        <end position="141"/>
    </location>
</feature>
<dbReference type="Gene3D" id="1.10.287.1060">
    <property type="entry name" value="ESAT-6-like"/>
    <property type="match status" value="1"/>
</dbReference>
<gene>
    <name evidence="3" type="ORF">FXF68_36785</name>
</gene>
<feature type="compositionally biased region" description="Basic and acidic residues" evidence="1">
    <location>
        <begin position="366"/>
        <end position="384"/>
    </location>
</feature>
<dbReference type="EMBL" id="VSRQ01000010">
    <property type="protein sequence ID" value="TYK43707.1"/>
    <property type="molecule type" value="Genomic_DNA"/>
</dbReference>